<dbReference type="GO" id="GO:0046872">
    <property type="term" value="F:metal ion binding"/>
    <property type="evidence" value="ECO:0007669"/>
    <property type="project" value="UniProtKB-KW"/>
</dbReference>
<keyword evidence="15" id="KW-1185">Reference proteome</keyword>
<keyword evidence="10" id="KW-1015">Disulfide bond</keyword>
<protein>
    <recommendedName>
        <fullName evidence="4">ferredoxin:thioredoxin reductase</fullName>
        <ecNumber evidence="4">1.8.7.2</ecNumber>
    </recommendedName>
    <alternativeName>
        <fullName evidence="12">Ferredoxin-thioredoxin reductase subunit B</fullName>
    </alternativeName>
</protein>
<comment type="cofactor">
    <cofactor evidence="1">
        <name>[4Fe-4S] cluster</name>
        <dbReference type="ChEBI" id="CHEBI:49883"/>
    </cofactor>
</comment>
<comment type="similarity">
    <text evidence="3">Belongs to the ferredoxin thioredoxin reductase beta subunit family.</text>
</comment>
<evidence type="ECO:0000256" key="11">
    <source>
        <dbReference type="ARBA" id="ARBA00026011"/>
    </source>
</evidence>
<evidence type="ECO:0000256" key="13">
    <source>
        <dbReference type="ARBA" id="ARBA00048150"/>
    </source>
</evidence>
<evidence type="ECO:0000256" key="1">
    <source>
        <dbReference type="ARBA" id="ARBA00001966"/>
    </source>
</evidence>
<evidence type="ECO:0000313" key="14">
    <source>
        <dbReference type="EMBL" id="GMI16523.1"/>
    </source>
</evidence>
<dbReference type="EMBL" id="BRXW01000254">
    <property type="protein sequence ID" value="GMI16523.1"/>
    <property type="molecule type" value="Genomic_DNA"/>
</dbReference>
<dbReference type="EC" id="1.8.7.2" evidence="4"/>
<gene>
    <name evidence="14" type="ORF">TrLO_g10781</name>
</gene>
<comment type="subunit">
    <text evidence="11">Heterodimer of subunit A (variable subunit) and subunit B (catalytic subunit). Heterodimeric FTR forms a complex with ferredoxin and thioredoxin.</text>
</comment>
<keyword evidence="7" id="KW-0560">Oxidoreductase</keyword>
<dbReference type="Pfam" id="PF02943">
    <property type="entry name" value="FeThRed_B"/>
    <property type="match status" value="1"/>
</dbReference>
<evidence type="ECO:0000256" key="5">
    <source>
        <dbReference type="ARBA" id="ARBA00022485"/>
    </source>
</evidence>
<evidence type="ECO:0000256" key="12">
    <source>
        <dbReference type="ARBA" id="ARBA00030295"/>
    </source>
</evidence>
<evidence type="ECO:0000256" key="6">
    <source>
        <dbReference type="ARBA" id="ARBA00022723"/>
    </source>
</evidence>
<evidence type="ECO:0000256" key="7">
    <source>
        <dbReference type="ARBA" id="ARBA00023002"/>
    </source>
</evidence>
<organism evidence="14 15">
    <name type="scientific">Triparma laevis f. longispina</name>
    <dbReference type="NCBI Taxonomy" id="1714387"/>
    <lineage>
        <taxon>Eukaryota</taxon>
        <taxon>Sar</taxon>
        <taxon>Stramenopiles</taxon>
        <taxon>Ochrophyta</taxon>
        <taxon>Bolidophyceae</taxon>
        <taxon>Parmales</taxon>
        <taxon>Triparmaceae</taxon>
        <taxon>Triparma</taxon>
    </lineage>
</organism>
<evidence type="ECO:0000256" key="4">
    <source>
        <dbReference type="ARBA" id="ARBA00012358"/>
    </source>
</evidence>
<keyword evidence="6" id="KW-0479">Metal-binding</keyword>
<dbReference type="SUPFAM" id="SSF57662">
    <property type="entry name" value="Ferredoxin thioredoxin reductase (FTR), catalytic beta chain"/>
    <property type="match status" value="1"/>
</dbReference>
<evidence type="ECO:0000313" key="15">
    <source>
        <dbReference type="Proteomes" id="UP001165122"/>
    </source>
</evidence>
<dbReference type="GO" id="GO:0016730">
    <property type="term" value="F:oxidoreductase activity, acting on iron-sulfur proteins as donors"/>
    <property type="evidence" value="ECO:0007669"/>
    <property type="project" value="InterPro"/>
</dbReference>
<dbReference type="FunFam" id="3.90.460.10:FF:000001">
    <property type="entry name" value="Ferredoxin-thioredoxin reductase, catalytic chain"/>
    <property type="match status" value="1"/>
</dbReference>
<proteinExistence type="inferred from homology"/>
<dbReference type="OrthoDB" id="1641at2759"/>
<sequence length="126" mass="14471">MTKFTNQYLKRTKTYLSSDPSVPSLVIKGLAIHKTELGAPLCPCRYYDDKPAAVKEGYWNCPCVPMRETQTCHCKLFLKEDDWVRGDDTSIDFETVMREVEKKENEAAEDVGFGDDDDEGFEIEFE</sequence>
<comment type="function">
    <text evidence="2">Catalytic subunit of the ferredoxin-thioredoxin reductase (FTR), which catalyzes the two-electron reduction of thioredoxins by the electrons provided by reduced ferredoxin.</text>
</comment>
<evidence type="ECO:0000256" key="2">
    <source>
        <dbReference type="ARBA" id="ARBA00003945"/>
    </source>
</evidence>
<reference evidence="15" key="1">
    <citation type="journal article" date="2023" name="Commun. Biol.">
        <title>Genome analysis of Parmales, the sister group of diatoms, reveals the evolutionary specialization of diatoms from phago-mixotrophs to photoautotrophs.</title>
        <authorList>
            <person name="Ban H."/>
            <person name="Sato S."/>
            <person name="Yoshikawa S."/>
            <person name="Yamada K."/>
            <person name="Nakamura Y."/>
            <person name="Ichinomiya M."/>
            <person name="Sato N."/>
            <person name="Blanc-Mathieu R."/>
            <person name="Endo H."/>
            <person name="Kuwata A."/>
            <person name="Ogata H."/>
        </authorList>
    </citation>
    <scope>NUCLEOTIDE SEQUENCE [LARGE SCALE GENOMIC DNA]</scope>
    <source>
        <strain evidence="15">NIES 3700</strain>
    </source>
</reference>
<dbReference type="PANTHER" id="PTHR35113">
    <property type="entry name" value="FERREDOXIN-THIOREDOXIN REDUCTASE CATALYTIC CHAIN, CHLOROPLASTIC"/>
    <property type="match status" value="1"/>
</dbReference>
<keyword evidence="9" id="KW-0411">Iron-sulfur</keyword>
<comment type="caution">
    <text evidence="14">The sequence shown here is derived from an EMBL/GenBank/DDBJ whole genome shotgun (WGS) entry which is preliminary data.</text>
</comment>
<evidence type="ECO:0000256" key="10">
    <source>
        <dbReference type="ARBA" id="ARBA00023157"/>
    </source>
</evidence>
<dbReference type="Proteomes" id="UP001165122">
    <property type="component" value="Unassembled WGS sequence"/>
</dbReference>
<name>A0A9W7FR70_9STRA</name>
<dbReference type="PANTHER" id="PTHR35113:SF1">
    <property type="entry name" value="FERREDOXIN-THIOREDOXIN REDUCTASE CATALYTIC CHAIN, CHLOROPLASTIC"/>
    <property type="match status" value="1"/>
</dbReference>
<dbReference type="GO" id="GO:0051539">
    <property type="term" value="F:4 iron, 4 sulfur cluster binding"/>
    <property type="evidence" value="ECO:0007669"/>
    <property type="project" value="UniProtKB-KW"/>
</dbReference>
<keyword evidence="8" id="KW-0408">Iron</keyword>
<evidence type="ECO:0000256" key="3">
    <source>
        <dbReference type="ARBA" id="ARBA00007941"/>
    </source>
</evidence>
<evidence type="ECO:0000256" key="9">
    <source>
        <dbReference type="ARBA" id="ARBA00023014"/>
    </source>
</evidence>
<dbReference type="Gene3D" id="3.90.460.10">
    <property type="entry name" value="Ferredoxin thioredoxin reductase catalytic beta subunit"/>
    <property type="match status" value="1"/>
</dbReference>
<accession>A0A9W7FR70</accession>
<keyword evidence="5" id="KW-0004">4Fe-4S</keyword>
<evidence type="ECO:0000256" key="8">
    <source>
        <dbReference type="ARBA" id="ARBA00023004"/>
    </source>
</evidence>
<dbReference type="InterPro" id="IPR036644">
    <property type="entry name" value="FTR_bsu_sf"/>
</dbReference>
<comment type="catalytic activity">
    <reaction evidence="13">
        <text>[thioredoxin]-disulfide + 2 reduced [2Fe-2S]-[ferredoxin] + 2 H(+) = [thioredoxin]-dithiol + 2 oxidized [2Fe-2S]-[ferredoxin]</text>
        <dbReference type="Rhea" id="RHEA:42336"/>
        <dbReference type="Rhea" id="RHEA-COMP:10000"/>
        <dbReference type="Rhea" id="RHEA-COMP:10001"/>
        <dbReference type="Rhea" id="RHEA-COMP:10698"/>
        <dbReference type="Rhea" id="RHEA-COMP:10700"/>
        <dbReference type="ChEBI" id="CHEBI:15378"/>
        <dbReference type="ChEBI" id="CHEBI:29950"/>
        <dbReference type="ChEBI" id="CHEBI:33737"/>
        <dbReference type="ChEBI" id="CHEBI:33738"/>
        <dbReference type="ChEBI" id="CHEBI:50058"/>
        <dbReference type="EC" id="1.8.7.2"/>
    </reaction>
</comment>
<dbReference type="AlphaFoldDB" id="A0A9W7FR70"/>
<dbReference type="InterPro" id="IPR004209">
    <property type="entry name" value="FTR_bsu"/>
</dbReference>